<dbReference type="PANTHER" id="PTHR11183">
    <property type="entry name" value="GLYCOGENIN SUBFAMILY MEMBER"/>
    <property type="match status" value="1"/>
</dbReference>
<accession>A0A0C3DKS2</accession>
<dbReference type="OrthoDB" id="2014201at2759"/>
<dbReference type="SUPFAM" id="SSF53448">
    <property type="entry name" value="Nucleotide-diphospho-sugar transferases"/>
    <property type="match status" value="1"/>
</dbReference>
<reference evidence="2" key="2">
    <citation type="submission" date="2015-01" db="EMBL/GenBank/DDBJ databases">
        <title>Evolutionary Origins and Diversification of the Mycorrhizal Mutualists.</title>
        <authorList>
            <consortium name="DOE Joint Genome Institute"/>
            <consortium name="Mycorrhizal Genomics Consortium"/>
            <person name="Kohler A."/>
            <person name="Kuo A."/>
            <person name="Nagy L.G."/>
            <person name="Floudas D."/>
            <person name="Copeland A."/>
            <person name="Barry K.W."/>
            <person name="Cichocki N."/>
            <person name="Veneault-Fourrey C."/>
            <person name="LaButti K."/>
            <person name="Lindquist E.A."/>
            <person name="Lipzen A."/>
            <person name="Lundell T."/>
            <person name="Morin E."/>
            <person name="Murat C."/>
            <person name="Riley R."/>
            <person name="Ohm R."/>
            <person name="Sun H."/>
            <person name="Tunlid A."/>
            <person name="Henrissat B."/>
            <person name="Grigoriev I.V."/>
            <person name="Hibbett D.S."/>
            <person name="Martin F."/>
        </authorList>
    </citation>
    <scope>NUCLEOTIDE SEQUENCE [LARGE SCALE GENOMIC DNA]</scope>
    <source>
        <strain evidence="2">Zn</strain>
    </source>
</reference>
<proteinExistence type="predicted"/>
<dbReference type="AlphaFoldDB" id="A0A0C3DKS2"/>
<dbReference type="STRING" id="913774.A0A0C3DKS2"/>
<evidence type="ECO:0000313" key="1">
    <source>
        <dbReference type="EMBL" id="KIN02583.1"/>
    </source>
</evidence>
<dbReference type="Gene3D" id="3.90.550.10">
    <property type="entry name" value="Spore Coat Polysaccharide Biosynthesis Protein SpsA, Chain A"/>
    <property type="match status" value="1"/>
</dbReference>
<dbReference type="FunCoup" id="A0A0C3DKS2">
    <property type="interactions" value="13"/>
</dbReference>
<reference evidence="1 2" key="1">
    <citation type="submission" date="2014-04" db="EMBL/GenBank/DDBJ databases">
        <authorList>
            <consortium name="DOE Joint Genome Institute"/>
            <person name="Kuo A."/>
            <person name="Martino E."/>
            <person name="Perotto S."/>
            <person name="Kohler A."/>
            <person name="Nagy L.G."/>
            <person name="Floudas D."/>
            <person name="Copeland A."/>
            <person name="Barry K.W."/>
            <person name="Cichocki N."/>
            <person name="Veneault-Fourrey C."/>
            <person name="LaButti K."/>
            <person name="Lindquist E.A."/>
            <person name="Lipzen A."/>
            <person name="Lundell T."/>
            <person name="Morin E."/>
            <person name="Murat C."/>
            <person name="Sun H."/>
            <person name="Tunlid A."/>
            <person name="Henrissat B."/>
            <person name="Grigoriev I.V."/>
            <person name="Hibbett D.S."/>
            <person name="Martin F."/>
            <person name="Nordberg H.P."/>
            <person name="Cantor M.N."/>
            <person name="Hua S.X."/>
        </authorList>
    </citation>
    <scope>NUCLEOTIDE SEQUENCE [LARGE SCALE GENOMIC DNA]</scope>
    <source>
        <strain evidence="1 2">Zn</strain>
    </source>
</reference>
<keyword evidence="2" id="KW-1185">Reference proteome</keyword>
<evidence type="ECO:0000313" key="2">
    <source>
        <dbReference type="Proteomes" id="UP000054321"/>
    </source>
</evidence>
<sequence>MPTTPVPPLPDSDVDWSRYAYTQYATNTAYLCNSVMLFETLHRLGSKADRLLMYPSNMKADPTSDSTESKLLLKAKEQYNVKLAPIEVQHRGGGDHSTSATWADSYTKLLAFNQTQYDRVLSLDSDSTVLQPMDELFLMPSAPVAMPRAYWLTEESTLSSQLVLIQPTEQEFARIQKAIDSAKGGEFDMEIVNQLYGKDCMIIPHRRYDLLTGEFRKPEAKDHVHYLGNDYEMWDPEKMLKEAKFLHFSDWPVPKPWLAASASVLESHQPKCIEGEGGKEDCRARDLWLGFYRDFKERRKNVCDIQVNKRSEEMQEIRPRGRYEYDPLA</sequence>
<protein>
    <submittedName>
        <fullName evidence="1">Glycosyltransferase family 8 protein</fullName>
    </submittedName>
</protein>
<keyword evidence="1" id="KW-0808">Transferase</keyword>
<dbReference type="InterPro" id="IPR029044">
    <property type="entry name" value="Nucleotide-diphossugar_trans"/>
</dbReference>
<dbReference type="HOGENOM" id="CLU_034860_1_0_1"/>
<dbReference type="EMBL" id="KN832874">
    <property type="protein sequence ID" value="KIN02583.1"/>
    <property type="molecule type" value="Genomic_DNA"/>
</dbReference>
<dbReference type="Proteomes" id="UP000054321">
    <property type="component" value="Unassembled WGS sequence"/>
</dbReference>
<dbReference type="GO" id="GO:0016740">
    <property type="term" value="F:transferase activity"/>
    <property type="evidence" value="ECO:0007669"/>
    <property type="project" value="UniProtKB-KW"/>
</dbReference>
<dbReference type="InParanoid" id="A0A0C3DKS2"/>
<gene>
    <name evidence="1" type="ORF">OIDMADRAFT_40492</name>
</gene>
<dbReference type="InterPro" id="IPR050587">
    <property type="entry name" value="GNT1/Glycosyltrans_8"/>
</dbReference>
<name>A0A0C3DKS2_OIDMZ</name>
<organism evidence="1 2">
    <name type="scientific">Oidiodendron maius (strain Zn)</name>
    <dbReference type="NCBI Taxonomy" id="913774"/>
    <lineage>
        <taxon>Eukaryota</taxon>
        <taxon>Fungi</taxon>
        <taxon>Dikarya</taxon>
        <taxon>Ascomycota</taxon>
        <taxon>Pezizomycotina</taxon>
        <taxon>Leotiomycetes</taxon>
        <taxon>Leotiomycetes incertae sedis</taxon>
        <taxon>Myxotrichaceae</taxon>
        <taxon>Oidiodendron</taxon>
    </lineage>
</organism>